<gene>
    <name evidence="1" type="ORF">MLI01_01700</name>
</gene>
<name>A0A4Y4B0E8_MICMQ</name>
<dbReference type="AlphaFoldDB" id="A0A4Y4B0E8"/>
<proteinExistence type="predicted"/>
<evidence type="ECO:0000313" key="1">
    <source>
        <dbReference type="EMBL" id="GEC74025.1"/>
    </source>
</evidence>
<accession>A0A4Y4B0E8</accession>
<comment type="caution">
    <text evidence="1">The sequence shown here is derived from an EMBL/GenBank/DDBJ whole genome shotgun (WGS) entry which is preliminary data.</text>
</comment>
<organism evidence="1 2">
    <name type="scientific">Microbacterium maritypicum</name>
    <name type="common">Microbacterium liquefaciens</name>
    <dbReference type="NCBI Taxonomy" id="33918"/>
    <lineage>
        <taxon>Bacteria</taxon>
        <taxon>Bacillati</taxon>
        <taxon>Actinomycetota</taxon>
        <taxon>Actinomycetes</taxon>
        <taxon>Micrococcales</taxon>
        <taxon>Microbacteriaceae</taxon>
        <taxon>Microbacterium</taxon>
    </lineage>
</organism>
<reference evidence="1 2" key="1">
    <citation type="submission" date="2019-06" db="EMBL/GenBank/DDBJ databases">
        <title>Whole genome shotgun sequence of Microbacterium liquefaciens NBRC 15037.</title>
        <authorList>
            <person name="Hosoyama A."/>
            <person name="Uohara A."/>
            <person name="Ohji S."/>
            <person name="Ichikawa N."/>
        </authorList>
    </citation>
    <scope>NUCLEOTIDE SEQUENCE [LARGE SCALE GENOMIC DNA]</scope>
    <source>
        <strain evidence="1 2">NBRC 15037</strain>
    </source>
</reference>
<evidence type="ECO:0000313" key="2">
    <source>
        <dbReference type="Proteomes" id="UP000317410"/>
    </source>
</evidence>
<dbReference type="Proteomes" id="UP000317410">
    <property type="component" value="Unassembled WGS sequence"/>
</dbReference>
<sequence length="62" mass="6978">MLVLVLVLVLALLMGCCLPLQKLLLRRTLLVGRKGLVGLVRASGLCEGRYLRYRTRIMFGFT</sequence>
<dbReference type="EMBL" id="BJNQ01000001">
    <property type="protein sequence ID" value="GEC74025.1"/>
    <property type="molecule type" value="Genomic_DNA"/>
</dbReference>
<protein>
    <submittedName>
        <fullName evidence="1">Uncharacterized protein</fullName>
    </submittedName>
</protein>